<dbReference type="PRINTS" id="PR00461">
    <property type="entry name" value="PLPEROXIDASE"/>
</dbReference>
<comment type="catalytic activity">
    <reaction evidence="14">
        <text>a hydroperoxide + [thioredoxin]-dithiol = an alcohol + [thioredoxin]-disulfide + H2O</text>
        <dbReference type="Rhea" id="RHEA:62620"/>
        <dbReference type="Rhea" id="RHEA-COMP:10698"/>
        <dbReference type="Rhea" id="RHEA-COMP:10700"/>
        <dbReference type="ChEBI" id="CHEBI:15377"/>
        <dbReference type="ChEBI" id="CHEBI:29950"/>
        <dbReference type="ChEBI" id="CHEBI:30879"/>
        <dbReference type="ChEBI" id="CHEBI:35924"/>
        <dbReference type="ChEBI" id="CHEBI:50058"/>
        <dbReference type="EC" id="1.11.1.24"/>
    </reaction>
</comment>
<gene>
    <name evidence="23" type="ORF">HU200_005163</name>
</gene>
<dbReference type="InterPro" id="IPR019793">
    <property type="entry name" value="Peroxidases_heam-ligand_BS"/>
</dbReference>
<evidence type="ECO:0000256" key="17">
    <source>
        <dbReference type="PIRSR" id="PIRSR600823-3"/>
    </source>
</evidence>
<dbReference type="Gene3D" id="1.10.420.10">
    <property type="entry name" value="Peroxidase, domain 2"/>
    <property type="match status" value="1"/>
</dbReference>
<feature type="binding site" evidence="17">
    <location>
        <position position="1405"/>
    </location>
    <ligand>
        <name>Ca(2+)</name>
        <dbReference type="ChEBI" id="CHEBI:29108"/>
        <label>2</label>
    </ligand>
</feature>
<evidence type="ECO:0000256" key="11">
    <source>
        <dbReference type="ARBA" id="ARBA00023157"/>
    </source>
</evidence>
<feature type="domain" description="Thioredoxin" evidence="22">
    <location>
        <begin position="875"/>
        <end position="1040"/>
    </location>
</feature>
<dbReference type="Pfam" id="PF10417">
    <property type="entry name" value="1-cysPrx_C"/>
    <property type="match status" value="1"/>
</dbReference>
<organism evidence="23 24">
    <name type="scientific">Digitaria exilis</name>
    <dbReference type="NCBI Taxonomy" id="1010633"/>
    <lineage>
        <taxon>Eukaryota</taxon>
        <taxon>Viridiplantae</taxon>
        <taxon>Streptophyta</taxon>
        <taxon>Embryophyta</taxon>
        <taxon>Tracheophyta</taxon>
        <taxon>Spermatophyta</taxon>
        <taxon>Magnoliopsida</taxon>
        <taxon>Liliopsida</taxon>
        <taxon>Poales</taxon>
        <taxon>Poaceae</taxon>
        <taxon>PACMAD clade</taxon>
        <taxon>Panicoideae</taxon>
        <taxon>Panicodae</taxon>
        <taxon>Paniceae</taxon>
        <taxon>Anthephorinae</taxon>
        <taxon>Digitaria</taxon>
    </lineage>
</organism>
<dbReference type="PRINTS" id="PR00458">
    <property type="entry name" value="PEROXIDASE"/>
</dbReference>
<dbReference type="GO" id="GO:0046872">
    <property type="term" value="F:metal ion binding"/>
    <property type="evidence" value="ECO:0007669"/>
    <property type="project" value="UniProtKB-KW"/>
</dbReference>
<feature type="binding site" evidence="16">
    <location>
        <position position="1325"/>
    </location>
    <ligand>
        <name>substrate</name>
    </ligand>
</feature>
<dbReference type="Pfam" id="PF00141">
    <property type="entry name" value="peroxidase"/>
    <property type="match status" value="1"/>
</dbReference>
<keyword evidence="5" id="KW-0575">Peroxidase</keyword>
<evidence type="ECO:0000256" key="1">
    <source>
        <dbReference type="ARBA" id="ARBA00000189"/>
    </source>
</evidence>
<dbReference type="SUPFAM" id="SSF82171">
    <property type="entry name" value="DPP6 N-terminal domain-like"/>
    <property type="match status" value="2"/>
</dbReference>
<feature type="binding site" evidence="17">
    <location>
        <position position="1402"/>
    </location>
    <ligand>
        <name>Ca(2+)</name>
        <dbReference type="ChEBI" id="CHEBI:29108"/>
        <label>2</label>
    </ligand>
</feature>
<evidence type="ECO:0000256" key="20">
    <source>
        <dbReference type="SAM" id="MobiDB-lite"/>
    </source>
</evidence>
<evidence type="ECO:0000256" key="18">
    <source>
        <dbReference type="PIRSR" id="PIRSR600823-4"/>
    </source>
</evidence>
<dbReference type="GO" id="GO:0005576">
    <property type="term" value="C:extracellular region"/>
    <property type="evidence" value="ECO:0007669"/>
    <property type="project" value="UniProtKB-SubCell"/>
</dbReference>
<dbReference type="Gene3D" id="1.10.520.10">
    <property type="match status" value="1"/>
</dbReference>
<dbReference type="PANTHER" id="PTHR32161:SF9">
    <property type="entry name" value="TOLB PROTEIN-LIKE PROTEIN"/>
    <property type="match status" value="1"/>
</dbReference>
<feature type="binding site" evidence="17">
    <location>
        <position position="1234"/>
    </location>
    <ligand>
        <name>Ca(2+)</name>
        <dbReference type="ChEBI" id="CHEBI:29108"/>
        <label>1</label>
    </ligand>
</feature>
<feature type="binding site" evidence="17">
    <location>
        <position position="1230"/>
    </location>
    <ligand>
        <name>Ca(2+)</name>
        <dbReference type="ChEBI" id="CHEBI:29108"/>
        <label>1</label>
    </ligand>
</feature>
<sequence>MHLYCDSNPGGLVPPQETLPAELRAHDRIVHGYVIYRFLLAHALLQRGQCPDNHSNSPPRPKQIAFPHVDPVTRGRAPPANLQIRATHTTGHFTHSHHSSLAARTPITHSHFPSPEMERPAGTILFASVGVNTFGFDVFSVAVPEHDAADAKKLDERRHTDGVSVNFNAQFADDAGETVAFVSERTGAASLFLSRPGRSEHHPPEPLPSAEGSLFHDRPTVRGGRVYFVSAHEDPNKPFQSWAAVYAAGLDGHGKVERVTPRGVVDMSPAVSASGDLIAVASYGDRPWAFDFRGALETEVAVFRASDPASRRVVVAERGGWPAWHGERTLFFHRVADDGWWSVFRVDISPDTLEPTVAGGEPRRVTPPGLHCFTPAAVASGGGRWIAVATRRKGRAQRHIELFDVESGRFSPLTEVLNPELHHYNPFFSPSGARLGYHRFRGAGAQGESVVPYLQPVRSPVSSLRMLRVNGTFPSFSPDASHIAVNGDFFSTPGVMVLKSDGTRRWTISKEPGLFYTTWSPTERGVVFTSAGPIFETPKATVRIARVEFDLSELTDDRNEATAATVRAITRPESGNDAFPAVSPCGRWLVFRSGRTGHKNLYVIDAARGEGEDGGVVRRLTEGEWIDTMPSWSPDGSLIAFSSNRHDPANPAVFSIYLVRPDGTGLRRVYVAGPEGSEEADKERINHVCFSPDSRWLLFTANLGGVMAEPVAGPNQFQPYGDLYLCRLDGSDLRRLTCNAYENGTPAWGPEIGVEALSLGEPAGEDPLGQFDEPLWLTCDEMWMKDDDYDDVESELSDGNRQDQFGGWPNATRGSRDQSRKLLPRGWLRGAHAPCLRATSPPHPVAHLAYICGAQSVAFAAGLFIQLSTATMPGLTIGDTVPNLELDSTHGKIRIHDFVADGYVIIFSHPGTHLMAAMASYASEFEKRGVKLLGISCDDVASHKEWIKDVEAFSSKQSSSPGGAKSSKVTFPIMADPERSAIKELNMVDPDEKDGKGVSLPSRTLHVVGPDKVVKLSFLYPACTGRNMDELLRAVDSLLTAAKHKGKVATPANWKPGDRAVIGPSVSDEEAKKMFPDGFETADLPSKKGYLRFTKDTRQPRCARALAPSSWEPRHLRSSSTPTYDTMAAKLAVVAVVLALLGSASCQSDYGGYAGGSPSPSPPSPATYPPAPSPPTSPPPTPTPPASGLKVGYYDDKCPGAEAVVRDAVRVADAGIKAGLVRLFFHDCFVRGCDASVLLKPTDANPQPEMLGIPNLSLRGFEVIDAAKSSLEARCPGVVSCAEIVAFAGRDASYFLSNGAITFAMPSGRYDGNVSLAGETIPNLPPPFADVARLKAMFAAKGLDTVDMVALSGAHSIGRSHCSSFSDRLPPSATSDMDPTLAAELKANCTSATGADNTVPQDYRTPDQLDSQYYMNVVNRKVLFASDAALLRSNDTRLLVYTAAMAPKAWQNKFGEAMVMMGNTEVKTAANGEIRKVCGFVNKPY</sequence>
<feature type="active site" description="Proton acceptor" evidence="15">
    <location>
        <position position="1226"/>
    </location>
</feature>
<keyword evidence="8 17" id="KW-0106">Calcium</keyword>
<dbReference type="PROSITE" id="PS00435">
    <property type="entry name" value="PEROXIDASE_1"/>
    <property type="match status" value="1"/>
</dbReference>
<dbReference type="PROSITE" id="PS50873">
    <property type="entry name" value="PEROXIDASE_4"/>
    <property type="match status" value="1"/>
</dbReference>
<evidence type="ECO:0000256" key="14">
    <source>
        <dbReference type="ARBA" id="ARBA00049091"/>
    </source>
</evidence>
<evidence type="ECO:0000313" key="24">
    <source>
        <dbReference type="Proteomes" id="UP000636709"/>
    </source>
</evidence>
<comment type="similarity">
    <text evidence="3">Belongs to the peroxidase family. Ascorbate peroxidase subfamily.</text>
</comment>
<evidence type="ECO:0000256" key="19">
    <source>
        <dbReference type="PIRSR" id="PIRSR600823-5"/>
    </source>
</evidence>
<comment type="subcellular location">
    <subcellularLocation>
        <location evidence="2">Secreted</location>
    </subcellularLocation>
</comment>
<dbReference type="InterPro" id="IPR010255">
    <property type="entry name" value="Haem_peroxidase_sf"/>
</dbReference>
<evidence type="ECO:0000259" key="22">
    <source>
        <dbReference type="PROSITE" id="PS51352"/>
    </source>
</evidence>
<feature type="binding site" description="axial binding residue" evidence="17">
    <location>
        <position position="1355"/>
    </location>
    <ligand>
        <name>heme b</name>
        <dbReference type="ChEBI" id="CHEBI:60344"/>
    </ligand>
    <ligandPart>
        <name>Fe</name>
        <dbReference type="ChEBI" id="CHEBI:18248"/>
    </ligandPart>
</feature>
<dbReference type="InterPro" id="IPR013766">
    <property type="entry name" value="Thioredoxin_domain"/>
</dbReference>
<dbReference type="Pfam" id="PF07676">
    <property type="entry name" value="PD40"/>
    <property type="match status" value="2"/>
</dbReference>
<dbReference type="InterPro" id="IPR019479">
    <property type="entry name" value="Peroxiredoxin_C"/>
</dbReference>
<evidence type="ECO:0000259" key="21">
    <source>
        <dbReference type="PROSITE" id="PS50873"/>
    </source>
</evidence>
<evidence type="ECO:0000256" key="13">
    <source>
        <dbReference type="ARBA" id="ARBA00023324"/>
    </source>
</evidence>
<keyword evidence="6" id="KW-0349">Heme</keyword>
<keyword evidence="24" id="KW-1185">Reference proteome</keyword>
<evidence type="ECO:0000256" key="8">
    <source>
        <dbReference type="ARBA" id="ARBA00022837"/>
    </source>
</evidence>
<keyword evidence="13" id="KW-0376">Hydrogen peroxide</keyword>
<dbReference type="FunFam" id="1.10.420.10:FF:000006">
    <property type="entry name" value="Peroxidase"/>
    <property type="match status" value="1"/>
</dbReference>
<dbReference type="InterPro" id="IPR000866">
    <property type="entry name" value="AhpC/TSA"/>
</dbReference>
<dbReference type="Pfam" id="PF00578">
    <property type="entry name" value="AhpC-TSA"/>
    <property type="match status" value="1"/>
</dbReference>
<keyword evidence="10 17" id="KW-0408">Iron</keyword>
<dbReference type="InterPro" id="IPR000823">
    <property type="entry name" value="Peroxidase_pln"/>
</dbReference>
<keyword evidence="4" id="KW-0964">Secreted</keyword>
<dbReference type="InterPro" id="IPR036249">
    <property type="entry name" value="Thioredoxin-like_sf"/>
</dbReference>
<evidence type="ECO:0000256" key="7">
    <source>
        <dbReference type="ARBA" id="ARBA00022723"/>
    </source>
</evidence>
<feature type="region of interest" description="Disordered" evidence="20">
    <location>
        <begin position="50"/>
        <end position="77"/>
    </location>
</feature>
<name>A0A835FS27_9POAL</name>
<evidence type="ECO:0000256" key="9">
    <source>
        <dbReference type="ARBA" id="ARBA00023002"/>
    </source>
</evidence>
<dbReference type="GO" id="GO:0006979">
    <property type="term" value="P:response to oxidative stress"/>
    <property type="evidence" value="ECO:0007669"/>
    <property type="project" value="InterPro"/>
</dbReference>
<evidence type="ECO:0000256" key="12">
    <source>
        <dbReference type="ARBA" id="ARBA00023180"/>
    </source>
</evidence>
<keyword evidence="12" id="KW-0325">Glycoprotein</keyword>
<comment type="cofactor">
    <cofactor evidence="17">
        <name>Ca(2+)</name>
        <dbReference type="ChEBI" id="CHEBI:29108"/>
    </cofactor>
    <text evidence="17">Binds 2 calcium ions per subunit.</text>
</comment>
<feature type="binding site" evidence="17">
    <location>
        <position position="1232"/>
    </location>
    <ligand>
        <name>Ca(2+)</name>
        <dbReference type="ChEBI" id="CHEBI:29108"/>
        <label>1</label>
    </ligand>
</feature>
<comment type="caution">
    <text evidence="23">The sequence shown here is derived from an EMBL/GenBank/DDBJ whole genome shotgun (WGS) entry which is preliminary data.</text>
</comment>
<dbReference type="PROSITE" id="PS51352">
    <property type="entry name" value="THIOREDOXIN_2"/>
    <property type="match status" value="1"/>
</dbReference>
<evidence type="ECO:0000256" key="6">
    <source>
        <dbReference type="ARBA" id="ARBA00022617"/>
    </source>
</evidence>
<evidence type="ECO:0000256" key="10">
    <source>
        <dbReference type="ARBA" id="ARBA00023004"/>
    </source>
</evidence>
<evidence type="ECO:0000256" key="2">
    <source>
        <dbReference type="ARBA" id="ARBA00004613"/>
    </source>
</evidence>
<dbReference type="SUPFAM" id="SSF52833">
    <property type="entry name" value="Thioredoxin-like"/>
    <property type="match status" value="1"/>
</dbReference>
<evidence type="ECO:0000313" key="23">
    <source>
        <dbReference type="EMBL" id="KAF8774918.1"/>
    </source>
</evidence>
<keyword evidence="9" id="KW-0560">Oxidoreductase</keyword>
<dbReference type="PANTHER" id="PTHR32161">
    <property type="entry name" value="DPP6 N-TERMINAL DOMAIN-LIKE PROTEIN"/>
    <property type="match status" value="1"/>
</dbReference>
<feature type="region of interest" description="Disordered" evidence="20">
    <location>
        <begin position="194"/>
        <end position="218"/>
    </location>
</feature>
<evidence type="ECO:0000256" key="16">
    <source>
        <dbReference type="PIRSR" id="PIRSR600823-2"/>
    </source>
</evidence>
<evidence type="ECO:0000256" key="3">
    <source>
        <dbReference type="ARBA" id="ARBA00006873"/>
    </source>
</evidence>
<dbReference type="Proteomes" id="UP000636709">
    <property type="component" value="Unassembled WGS sequence"/>
</dbReference>
<feature type="binding site" evidence="17">
    <location>
        <position position="1410"/>
    </location>
    <ligand>
        <name>Ca(2+)</name>
        <dbReference type="ChEBI" id="CHEBI:29108"/>
        <label>2</label>
    </ligand>
</feature>
<dbReference type="InterPro" id="IPR011659">
    <property type="entry name" value="WD40"/>
</dbReference>
<dbReference type="CDD" id="cd00693">
    <property type="entry name" value="secretory_peroxidase"/>
    <property type="match status" value="1"/>
</dbReference>
<evidence type="ECO:0008006" key="25">
    <source>
        <dbReference type="Google" id="ProtNLM"/>
    </source>
</evidence>
<comment type="catalytic activity">
    <reaction evidence="1">
        <text>2 a phenolic donor + H2O2 = 2 a phenolic radical donor + 2 H2O</text>
        <dbReference type="Rhea" id="RHEA:56136"/>
        <dbReference type="ChEBI" id="CHEBI:15377"/>
        <dbReference type="ChEBI" id="CHEBI:16240"/>
        <dbReference type="ChEBI" id="CHEBI:139520"/>
        <dbReference type="ChEBI" id="CHEBI:139521"/>
        <dbReference type="EC" id="1.11.1.7"/>
    </reaction>
</comment>
<proteinExistence type="inferred from homology"/>
<feature type="binding site" evidence="17">
    <location>
        <position position="1227"/>
    </location>
    <ligand>
        <name>Ca(2+)</name>
        <dbReference type="ChEBI" id="CHEBI:29108"/>
        <label>1</label>
    </ligand>
</feature>
<comment type="cofactor">
    <cofactor evidence="17">
        <name>heme b</name>
        <dbReference type="ChEBI" id="CHEBI:60344"/>
    </cofactor>
    <text evidence="17">Binds 1 heme b (iron(II)-protoporphyrin IX) group per subunit.</text>
</comment>
<evidence type="ECO:0000256" key="5">
    <source>
        <dbReference type="ARBA" id="ARBA00022559"/>
    </source>
</evidence>
<feature type="disulfide bond" evidence="19">
    <location>
        <begin position="1362"/>
        <end position="1389"/>
    </location>
</feature>
<feature type="compositionally biased region" description="Pro residues" evidence="20">
    <location>
        <begin position="1159"/>
        <end position="1185"/>
    </location>
</feature>
<feature type="disulfide bond" evidence="19">
    <location>
        <begin position="1198"/>
        <end position="1275"/>
    </location>
</feature>
<dbReference type="InterPro" id="IPR002016">
    <property type="entry name" value="Haem_peroxidase"/>
</dbReference>
<evidence type="ECO:0000256" key="15">
    <source>
        <dbReference type="PIRSR" id="PIRSR600823-1"/>
    </source>
</evidence>
<feature type="binding site" evidence="17">
    <location>
        <position position="1236"/>
    </location>
    <ligand>
        <name>Ca(2+)</name>
        <dbReference type="ChEBI" id="CHEBI:29108"/>
        <label>1</label>
    </ligand>
</feature>
<feature type="region of interest" description="Disordered" evidence="20">
    <location>
        <begin position="1152"/>
        <end position="1189"/>
    </location>
</feature>
<reference evidence="23" key="1">
    <citation type="submission" date="2020-07" db="EMBL/GenBank/DDBJ databases">
        <title>Genome sequence and genetic diversity analysis of an under-domesticated orphan crop, white fonio (Digitaria exilis).</title>
        <authorList>
            <person name="Bennetzen J.L."/>
            <person name="Chen S."/>
            <person name="Ma X."/>
            <person name="Wang X."/>
            <person name="Yssel A.E.J."/>
            <person name="Chaluvadi S.R."/>
            <person name="Johnson M."/>
            <person name="Gangashetty P."/>
            <person name="Hamidou F."/>
            <person name="Sanogo M.D."/>
            <person name="Zwaenepoel A."/>
            <person name="Wallace J."/>
            <person name="Van De Peer Y."/>
            <person name="Van Deynze A."/>
        </authorList>
    </citation>
    <scope>NUCLEOTIDE SEQUENCE</scope>
    <source>
        <tissue evidence="23">Leaves</tissue>
    </source>
</reference>
<feature type="region of interest" description="Disordered" evidence="20">
    <location>
        <begin position="791"/>
        <end position="819"/>
    </location>
</feature>
<protein>
    <recommendedName>
        <fullName evidence="25">Peroxidase</fullName>
    </recommendedName>
</protein>
<dbReference type="GO" id="GO:0020037">
    <property type="term" value="F:heme binding"/>
    <property type="evidence" value="ECO:0007669"/>
    <property type="project" value="InterPro"/>
</dbReference>
<dbReference type="GO" id="GO:0140824">
    <property type="term" value="F:thioredoxin-dependent peroxiredoxin activity"/>
    <property type="evidence" value="ECO:0007669"/>
    <property type="project" value="UniProtKB-EC"/>
</dbReference>
<dbReference type="OrthoDB" id="43744at2759"/>
<dbReference type="FunFam" id="1.10.520.10:FF:000028">
    <property type="entry name" value="Peroxidase"/>
    <property type="match status" value="1"/>
</dbReference>
<feature type="disulfide bond" evidence="19">
    <location>
        <begin position="1228"/>
        <end position="1233"/>
    </location>
</feature>
<dbReference type="SUPFAM" id="SSF48113">
    <property type="entry name" value="Heme-dependent peroxidases"/>
    <property type="match status" value="1"/>
</dbReference>
<dbReference type="FunFam" id="3.30.1020.10:FF:000001">
    <property type="entry name" value="1-Cys peroxiredoxin"/>
    <property type="match status" value="1"/>
</dbReference>
<dbReference type="EMBL" id="JACEFO010000342">
    <property type="protein sequence ID" value="KAF8774918.1"/>
    <property type="molecule type" value="Genomic_DNA"/>
</dbReference>
<feature type="disulfide bond" evidence="19">
    <location>
        <begin position="1281"/>
        <end position="1478"/>
    </location>
</feature>
<dbReference type="InterPro" id="IPR033905">
    <property type="entry name" value="Secretory_peroxidase"/>
</dbReference>
<evidence type="ECO:0000256" key="4">
    <source>
        <dbReference type="ARBA" id="ARBA00022525"/>
    </source>
</evidence>
<keyword evidence="7 17" id="KW-0479">Metal-binding</keyword>
<dbReference type="GO" id="GO:0042744">
    <property type="term" value="P:hydrogen peroxide catabolic process"/>
    <property type="evidence" value="ECO:0007669"/>
    <property type="project" value="UniProtKB-KW"/>
</dbReference>
<keyword evidence="11 19" id="KW-1015">Disulfide bond</keyword>
<feature type="domain" description="Plant heme peroxidase family profile" evidence="21">
    <location>
        <begin position="1188"/>
        <end position="1482"/>
    </location>
</feature>
<feature type="binding site" evidence="17">
    <location>
        <position position="1249"/>
    </location>
    <ligand>
        <name>Ca(2+)</name>
        <dbReference type="ChEBI" id="CHEBI:29108"/>
        <label>1</label>
    </ligand>
</feature>
<dbReference type="InterPro" id="IPR011042">
    <property type="entry name" value="6-blade_b-propeller_TolB-like"/>
</dbReference>
<feature type="site" description="Transition state stabilizer" evidence="18">
    <location>
        <position position="1222"/>
    </location>
</feature>
<dbReference type="Gene3D" id="2.120.10.30">
    <property type="entry name" value="TolB, C-terminal domain"/>
    <property type="match status" value="3"/>
</dbReference>
<accession>A0A835FS27</accession>
<dbReference type="Gene3D" id="3.40.30.10">
    <property type="entry name" value="Glutaredoxin"/>
    <property type="match status" value="1"/>
</dbReference>
<dbReference type="Gene3D" id="3.30.1020.10">
    <property type="entry name" value="Antioxidant, Horf6, Chain A, domain2"/>
    <property type="match status" value="1"/>
</dbReference>
<dbReference type="GO" id="GO:0140825">
    <property type="term" value="F:lactoperoxidase activity"/>
    <property type="evidence" value="ECO:0007669"/>
    <property type="project" value="UniProtKB-EC"/>
</dbReference>